<reference evidence="1 2" key="1">
    <citation type="journal article" date="2024" name="J Genomics">
        <title>Draft genome sequencing and assembly of Favolaschia claudopus CIRM-BRFM 2984 isolated from oak limbs.</title>
        <authorList>
            <person name="Navarro D."/>
            <person name="Drula E."/>
            <person name="Chaduli D."/>
            <person name="Cazenave R."/>
            <person name="Ahrendt S."/>
            <person name="Wang J."/>
            <person name="Lipzen A."/>
            <person name="Daum C."/>
            <person name="Barry K."/>
            <person name="Grigoriev I.V."/>
            <person name="Favel A."/>
            <person name="Rosso M.N."/>
            <person name="Martin F."/>
        </authorList>
    </citation>
    <scope>NUCLEOTIDE SEQUENCE [LARGE SCALE GENOMIC DNA]</scope>
    <source>
        <strain evidence="1 2">CIRM-BRFM 2984</strain>
    </source>
</reference>
<dbReference type="Proteomes" id="UP001362999">
    <property type="component" value="Unassembled WGS sequence"/>
</dbReference>
<dbReference type="Gene3D" id="3.80.10.10">
    <property type="entry name" value="Ribonuclease Inhibitor"/>
    <property type="match status" value="1"/>
</dbReference>
<dbReference type="SUPFAM" id="SSF52047">
    <property type="entry name" value="RNI-like"/>
    <property type="match status" value="1"/>
</dbReference>
<gene>
    <name evidence="1" type="ORF">R3P38DRAFT_3495977</name>
</gene>
<keyword evidence="2" id="KW-1185">Reference proteome</keyword>
<evidence type="ECO:0008006" key="3">
    <source>
        <dbReference type="Google" id="ProtNLM"/>
    </source>
</evidence>
<proteinExistence type="predicted"/>
<evidence type="ECO:0000313" key="1">
    <source>
        <dbReference type="EMBL" id="KAK6971705.1"/>
    </source>
</evidence>
<dbReference type="AlphaFoldDB" id="A0AAV9Z5A6"/>
<protein>
    <recommendedName>
        <fullName evidence="3">F-box domain-containing protein</fullName>
    </recommendedName>
</protein>
<sequence length="423" mass="47094">MVAPGLPLPELWDHIIGFIPPTSTMTPTLKHLALVCRTFAPAAQRSLFRRIFIEDGQKVEYERIHLVVDRSAITGAVVAGYLANLLASSPHLLPFVRELKVESKHAECYHILSEIPWANLHSLHFKNIFCFPSAAGSAVEALVSMSSLRRLEISVYSGTTPYTPTAEWMQRILLSCSPHVEFLVLEGVYLDTAELSQETNEHTASRCRPRLRELSLTHCQGISGLLLHAFDFTASSLRMFQCNDAYDPDIVPFMRQIGSCVEHLVASCLDSDLEQLDLTAIFPSLTTISAPTPPSLPKPICDFSSGLHVYPLASSFNAMLRSASTNNKISRVVFQARVNSFGSKSDIYERWFKGPIAEFEEVAASQLHALQVVEVQVDAAVNVQRRIHHYEPYDKVAESVRNAFPKLHQNGLLAVSLLCPRDE</sequence>
<dbReference type="EMBL" id="JAWWNJ010000206">
    <property type="protein sequence ID" value="KAK6971705.1"/>
    <property type="molecule type" value="Genomic_DNA"/>
</dbReference>
<accession>A0AAV9Z5A6</accession>
<dbReference type="InterPro" id="IPR032675">
    <property type="entry name" value="LRR_dom_sf"/>
</dbReference>
<name>A0AAV9Z5A6_9AGAR</name>
<organism evidence="1 2">
    <name type="scientific">Favolaschia claudopus</name>
    <dbReference type="NCBI Taxonomy" id="2862362"/>
    <lineage>
        <taxon>Eukaryota</taxon>
        <taxon>Fungi</taxon>
        <taxon>Dikarya</taxon>
        <taxon>Basidiomycota</taxon>
        <taxon>Agaricomycotina</taxon>
        <taxon>Agaricomycetes</taxon>
        <taxon>Agaricomycetidae</taxon>
        <taxon>Agaricales</taxon>
        <taxon>Marasmiineae</taxon>
        <taxon>Mycenaceae</taxon>
        <taxon>Favolaschia</taxon>
    </lineage>
</organism>
<evidence type="ECO:0000313" key="2">
    <source>
        <dbReference type="Proteomes" id="UP001362999"/>
    </source>
</evidence>
<comment type="caution">
    <text evidence="1">The sequence shown here is derived from an EMBL/GenBank/DDBJ whole genome shotgun (WGS) entry which is preliminary data.</text>
</comment>